<evidence type="ECO:0000313" key="3">
    <source>
        <dbReference type="Proteomes" id="UP000198336"/>
    </source>
</evidence>
<evidence type="ECO:0000256" key="1">
    <source>
        <dbReference type="SAM" id="SignalP"/>
    </source>
</evidence>
<dbReference type="EMBL" id="MUHA01000024">
    <property type="protein sequence ID" value="OXA98056.1"/>
    <property type="molecule type" value="Genomic_DNA"/>
</dbReference>
<evidence type="ECO:0000313" key="2">
    <source>
        <dbReference type="EMBL" id="OXA98056.1"/>
    </source>
</evidence>
<feature type="signal peptide" evidence="1">
    <location>
        <begin position="1"/>
        <end position="40"/>
    </location>
</feature>
<proteinExistence type="predicted"/>
<accession>A0A226HWD8</accession>
<keyword evidence="1" id="KW-0732">Signal</keyword>
<dbReference type="Proteomes" id="UP000198336">
    <property type="component" value="Unassembled WGS sequence"/>
</dbReference>
<organism evidence="2 3">
    <name type="scientific">Flavobacterium oncorhynchi</name>
    <dbReference type="NCBI Taxonomy" id="728056"/>
    <lineage>
        <taxon>Bacteria</taxon>
        <taxon>Pseudomonadati</taxon>
        <taxon>Bacteroidota</taxon>
        <taxon>Flavobacteriia</taxon>
        <taxon>Flavobacteriales</taxon>
        <taxon>Flavobacteriaceae</taxon>
        <taxon>Flavobacterium</taxon>
    </lineage>
</organism>
<sequence length="438" mass="49912">MLFTGTFNSHIHIFGKNFFMKKTTLILLLTALSSVSYAQKADTNKKKVKITIPKSDFFKNIKTYNIIVQGDDTWNADYADKTTKTYEHNVTKNTIEDYSKKDASNPDVRVLMGYKGATYKRADNGTYLLDGDFKYLVLGKNNEIIYEKGTNAKMYSGTYVNGKPNQSLASDLNNIGYKYLADNNIFTTEKEFTLNYGVFEKADEFPELIEFNTKTNEFLDKIASNSLDQSYLTELEKFYLGYVGKEYKKLKPKDYNKVIYLNLSLTQLFLLNFNKALEYLETAKQGAGMMSMWPDEAKANITSLMTVNQSNFTAKVENPTFDSAYYIYINGTVSQNGKTQTGKLKTDRFANRAEGSILSSNDPTESKVWIYKDNGETDFVVVNDKTTITTDKGLELKFIKYNNAFILVEKTADSSFKKYESSATEIYAEKDGKFEVKQ</sequence>
<name>A0A226HWD8_9FLAO</name>
<gene>
    <name evidence="2" type="ORF">B0A75_15430</name>
</gene>
<keyword evidence="3" id="KW-1185">Reference proteome</keyword>
<feature type="chain" id="PRO_5012217768" evidence="1">
    <location>
        <begin position="41"/>
        <end position="438"/>
    </location>
</feature>
<reference evidence="2 3" key="1">
    <citation type="submission" date="2016-11" db="EMBL/GenBank/DDBJ databases">
        <title>Whole genomes of Flavobacteriaceae.</title>
        <authorList>
            <person name="Stine C."/>
            <person name="Li C."/>
            <person name="Tadesse D."/>
        </authorList>
    </citation>
    <scope>NUCLEOTIDE SEQUENCE [LARGE SCALE GENOMIC DNA]</scope>
    <source>
        <strain evidence="2 3">CCUG 59446</strain>
    </source>
</reference>
<comment type="caution">
    <text evidence="2">The sequence shown here is derived from an EMBL/GenBank/DDBJ whole genome shotgun (WGS) entry which is preliminary data.</text>
</comment>
<dbReference type="AlphaFoldDB" id="A0A226HWD8"/>
<protein>
    <submittedName>
        <fullName evidence="2">Uncharacterized protein</fullName>
    </submittedName>
</protein>